<gene>
    <name evidence="1" type="ORF">H9945_04060</name>
</gene>
<organism evidence="1 2">
    <name type="scientific">Candidatus Gemmiger avicola</name>
    <dbReference type="NCBI Taxonomy" id="2838605"/>
    <lineage>
        <taxon>Bacteria</taxon>
        <taxon>Bacillati</taxon>
        <taxon>Bacillota</taxon>
        <taxon>Clostridia</taxon>
        <taxon>Eubacteriales</taxon>
        <taxon>Gemmiger</taxon>
    </lineage>
</organism>
<sequence length="113" mass="11841">MKDLNDLMQAILDMDAAQRKATEAAKAERAEQLGRLDAQRRAIADDFAAKAQARSQAAAAAAAAANRDEHSALEARRQAAEAALEATAAAHKDEWAATLCRRALAGNEAGGEA</sequence>
<dbReference type="Proteomes" id="UP000886803">
    <property type="component" value="Unassembled WGS sequence"/>
</dbReference>
<comment type="caution">
    <text evidence="1">The sequence shown here is derived from an EMBL/GenBank/DDBJ whole genome shotgun (WGS) entry which is preliminary data.</text>
</comment>
<proteinExistence type="predicted"/>
<accession>A0A9D2M5X5</accession>
<evidence type="ECO:0000313" key="2">
    <source>
        <dbReference type="Proteomes" id="UP000886803"/>
    </source>
</evidence>
<reference evidence="1" key="1">
    <citation type="journal article" date="2021" name="PeerJ">
        <title>Extensive microbial diversity within the chicken gut microbiome revealed by metagenomics and culture.</title>
        <authorList>
            <person name="Gilroy R."/>
            <person name="Ravi A."/>
            <person name="Getino M."/>
            <person name="Pursley I."/>
            <person name="Horton D.L."/>
            <person name="Alikhan N.F."/>
            <person name="Baker D."/>
            <person name="Gharbi K."/>
            <person name="Hall N."/>
            <person name="Watson M."/>
            <person name="Adriaenssens E.M."/>
            <person name="Foster-Nyarko E."/>
            <person name="Jarju S."/>
            <person name="Secka A."/>
            <person name="Antonio M."/>
            <person name="Oren A."/>
            <person name="Chaudhuri R.R."/>
            <person name="La Ragione R."/>
            <person name="Hildebrand F."/>
            <person name="Pallen M.J."/>
        </authorList>
    </citation>
    <scope>NUCLEOTIDE SEQUENCE</scope>
    <source>
        <strain evidence="1">ChiBcec8-13705</strain>
    </source>
</reference>
<reference evidence="1" key="2">
    <citation type="submission" date="2021-04" db="EMBL/GenBank/DDBJ databases">
        <authorList>
            <person name="Gilroy R."/>
        </authorList>
    </citation>
    <scope>NUCLEOTIDE SEQUENCE</scope>
    <source>
        <strain evidence="1">ChiBcec8-13705</strain>
    </source>
</reference>
<name>A0A9D2M5X5_9FIRM</name>
<evidence type="ECO:0000313" key="1">
    <source>
        <dbReference type="EMBL" id="HJB41652.1"/>
    </source>
</evidence>
<dbReference type="EMBL" id="DWYG01000060">
    <property type="protein sequence ID" value="HJB41652.1"/>
    <property type="molecule type" value="Genomic_DNA"/>
</dbReference>
<dbReference type="AlphaFoldDB" id="A0A9D2M5X5"/>
<protein>
    <submittedName>
        <fullName evidence="1">Uncharacterized protein</fullName>
    </submittedName>
</protein>